<evidence type="ECO:0000256" key="4">
    <source>
        <dbReference type="ARBA" id="ARBA00022692"/>
    </source>
</evidence>
<name>A0A842H9T2_9BACT</name>
<dbReference type="InterPro" id="IPR036691">
    <property type="entry name" value="Endo/exonu/phosph_ase_sf"/>
</dbReference>
<feature type="transmembrane region" description="Helical" evidence="12">
    <location>
        <begin position="59"/>
        <end position="79"/>
    </location>
</feature>
<reference evidence="14 15" key="1">
    <citation type="submission" date="2020-07" db="EMBL/GenBank/DDBJ databases">
        <authorList>
            <person name="Feng X."/>
        </authorList>
    </citation>
    <scope>NUCLEOTIDE SEQUENCE [LARGE SCALE GENOMIC DNA]</scope>
    <source>
        <strain evidence="14 15">JCM31066</strain>
    </source>
</reference>
<protein>
    <submittedName>
        <fullName evidence="14">Endonuclease/exonuclease/phosphatase family protein</fullName>
    </submittedName>
</protein>
<keyword evidence="11 12" id="KW-0472">Membrane</keyword>
<dbReference type="GO" id="GO:0004519">
    <property type="term" value="F:endonuclease activity"/>
    <property type="evidence" value="ECO:0007669"/>
    <property type="project" value="UniProtKB-KW"/>
</dbReference>
<dbReference type="RefSeq" id="WP_185674068.1">
    <property type="nucleotide sequence ID" value="NZ_JACHVB010000012.1"/>
</dbReference>
<organism evidence="14 15">
    <name type="scientific">Ruficoccus amylovorans</name>
    <dbReference type="NCBI Taxonomy" id="1804625"/>
    <lineage>
        <taxon>Bacteria</taxon>
        <taxon>Pseudomonadati</taxon>
        <taxon>Verrucomicrobiota</taxon>
        <taxon>Opitutia</taxon>
        <taxon>Puniceicoccales</taxon>
        <taxon>Cerasicoccaceae</taxon>
        <taxon>Ruficoccus</taxon>
    </lineage>
</organism>
<evidence type="ECO:0000256" key="7">
    <source>
        <dbReference type="ARBA" id="ARBA00022842"/>
    </source>
</evidence>
<evidence type="ECO:0000256" key="11">
    <source>
        <dbReference type="ARBA" id="ARBA00023136"/>
    </source>
</evidence>
<evidence type="ECO:0000256" key="10">
    <source>
        <dbReference type="ARBA" id="ARBA00023098"/>
    </source>
</evidence>
<keyword evidence="10" id="KW-0443">Lipid metabolism</keyword>
<evidence type="ECO:0000256" key="12">
    <source>
        <dbReference type="SAM" id="Phobius"/>
    </source>
</evidence>
<accession>A0A842H9T2</accession>
<dbReference type="Gene3D" id="3.60.10.10">
    <property type="entry name" value="Endonuclease/exonuclease/phosphatase"/>
    <property type="match status" value="1"/>
</dbReference>
<comment type="caution">
    <text evidence="14">The sequence shown here is derived from an EMBL/GenBank/DDBJ whole genome shotgun (WGS) entry which is preliminary data.</text>
</comment>
<keyword evidence="15" id="KW-1185">Reference proteome</keyword>
<evidence type="ECO:0000256" key="6">
    <source>
        <dbReference type="ARBA" id="ARBA00022801"/>
    </source>
</evidence>
<keyword evidence="14" id="KW-0269">Exonuclease</keyword>
<keyword evidence="9 12" id="KW-1133">Transmembrane helix</keyword>
<dbReference type="GO" id="GO:0016020">
    <property type="term" value="C:membrane"/>
    <property type="evidence" value="ECO:0007669"/>
    <property type="project" value="UniProtKB-SubCell"/>
</dbReference>
<evidence type="ECO:0000256" key="2">
    <source>
        <dbReference type="ARBA" id="ARBA00004760"/>
    </source>
</evidence>
<evidence type="ECO:0000313" key="15">
    <source>
        <dbReference type="Proteomes" id="UP000546464"/>
    </source>
</evidence>
<comment type="pathway">
    <text evidence="3">Sphingolipid metabolism.</text>
</comment>
<evidence type="ECO:0000259" key="13">
    <source>
        <dbReference type="Pfam" id="PF03372"/>
    </source>
</evidence>
<feature type="domain" description="Endonuclease/exonuclease/phosphatase" evidence="13">
    <location>
        <begin position="111"/>
        <end position="341"/>
    </location>
</feature>
<evidence type="ECO:0000256" key="8">
    <source>
        <dbReference type="ARBA" id="ARBA00022919"/>
    </source>
</evidence>
<dbReference type="Pfam" id="PF03372">
    <property type="entry name" value="Exo_endo_phos"/>
    <property type="match status" value="1"/>
</dbReference>
<keyword evidence="8" id="KW-0746">Sphingolipid metabolism</keyword>
<keyword evidence="14" id="KW-0540">Nuclease</keyword>
<dbReference type="PANTHER" id="PTHR16320">
    <property type="entry name" value="SPHINGOMYELINASE FAMILY MEMBER"/>
    <property type="match status" value="1"/>
</dbReference>
<comment type="subcellular location">
    <subcellularLocation>
        <location evidence="1">Membrane</location>
        <topology evidence="1">Multi-pass membrane protein</topology>
    </subcellularLocation>
</comment>
<dbReference type="GO" id="GO:0004527">
    <property type="term" value="F:exonuclease activity"/>
    <property type="evidence" value="ECO:0007669"/>
    <property type="project" value="UniProtKB-KW"/>
</dbReference>
<dbReference type="EMBL" id="JACHVB010000012">
    <property type="protein sequence ID" value="MBC2593070.1"/>
    <property type="molecule type" value="Genomic_DNA"/>
</dbReference>
<sequence>MTTRHAPVLFNHLSAEVDDKKQAPQAVALHFPAHCSNVRAMRKKKTGNWFRRRSRLSQAGIVLALLLMGLILIGGRMFATWHVQPAVSSPDALEQSPWFPLPPGEATLRLATWNVWGLPALTPHRAKRIQALAETVARSGADIACFQEVFLEADRRTLCDILARAGLAHWRYFSSAPGGSGLLTVSRYPIDEAAFMRFSRGGDPFAFEEGDWWAGKGAGLISVTLPGLGPIRVINSHLHARYSGDRYRELRQQQMAELLGLAETAGANDTPVLIAGDLNYRKDDPFWTGQIESCGLIELSRRWSPIDYVLAVGSTDFVFEHTEGEKLDGHLPDGETRFSDHVGILAVTTIRVRPQ</sequence>
<proteinExistence type="predicted"/>
<dbReference type="Proteomes" id="UP000546464">
    <property type="component" value="Unassembled WGS sequence"/>
</dbReference>
<dbReference type="AlphaFoldDB" id="A0A842H9T2"/>
<keyword evidence="4 12" id="KW-0812">Transmembrane</keyword>
<dbReference type="GO" id="GO:0006665">
    <property type="term" value="P:sphingolipid metabolic process"/>
    <property type="evidence" value="ECO:0007669"/>
    <property type="project" value="UniProtKB-KW"/>
</dbReference>
<comment type="pathway">
    <text evidence="2">Lipid metabolism; sphingolipid metabolism.</text>
</comment>
<dbReference type="PANTHER" id="PTHR16320:SF24">
    <property type="entry name" value="PHOSPHODIESTERASE, PUTATIVE-RELATED"/>
    <property type="match status" value="1"/>
</dbReference>
<evidence type="ECO:0000256" key="3">
    <source>
        <dbReference type="ARBA" id="ARBA00004991"/>
    </source>
</evidence>
<dbReference type="InterPro" id="IPR038772">
    <property type="entry name" value="Sph/SMPD2-like"/>
</dbReference>
<keyword evidence="7" id="KW-0460">Magnesium</keyword>
<keyword evidence="14" id="KW-0255">Endonuclease</keyword>
<dbReference type="InterPro" id="IPR005135">
    <property type="entry name" value="Endo/exonuclease/phosphatase"/>
</dbReference>
<gene>
    <name evidence="14" type="ORF">H5P28_02235</name>
</gene>
<keyword evidence="6" id="KW-0378">Hydrolase</keyword>
<dbReference type="SUPFAM" id="SSF56219">
    <property type="entry name" value="DNase I-like"/>
    <property type="match status" value="1"/>
</dbReference>
<evidence type="ECO:0000256" key="5">
    <source>
        <dbReference type="ARBA" id="ARBA00022723"/>
    </source>
</evidence>
<evidence type="ECO:0000313" key="14">
    <source>
        <dbReference type="EMBL" id="MBC2593070.1"/>
    </source>
</evidence>
<dbReference type="GO" id="GO:0004767">
    <property type="term" value="F:sphingomyelin phosphodiesterase activity"/>
    <property type="evidence" value="ECO:0007669"/>
    <property type="project" value="InterPro"/>
</dbReference>
<evidence type="ECO:0000256" key="1">
    <source>
        <dbReference type="ARBA" id="ARBA00004141"/>
    </source>
</evidence>
<dbReference type="GO" id="GO:0046872">
    <property type="term" value="F:metal ion binding"/>
    <property type="evidence" value="ECO:0007669"/>
    <property type="project" value="UniProtKB-KW"/>
</dbReference>
<evidence type="ECO:0000256" key="9">
    <source>
        <dbReference type="ARBA" id="ARBA00022989"/>
    </source>
</evidence>
<keyword evidence="5" id="KW-0479">Metal-binding</keyword>